<dbReference type="PRINTS" id="PR00792">
    <property type="entry name" value="PEPSIN"/>
</dbReference>
<dbReference type="PROSITE" id="PS51767">
    <property type="entry name" value="PEPTIDASE_A1"/>
    <property type="match status" value="1"/>
</dbReference>
<dbReference type="InterPro" id="IPR033121">
    <property type="entry name" value="PEPTIDASE_A1"/>
</dbReference>
<evidence type="ECO:0000313" key="10">
    <source>
        <dbReference type="Proteomes" id="UP000008983"/>
    </source>
</evidence>
<evidence type="ECO:0000256" key="1">
    <source>
        <dbReference type="ARBA" id="ARBA00007447"/>
    </source>
</evidence>
<dbReference type="STRING" id="857967.G0QTX5"/>
<dbReference type="OrthoDB" id="771136at2759"/>
<evidence type="ECO:0000256" key="6">
    <source>
        <dbReference type="PIRSR" id="PIRSR601461-2"/>
    </source>
</evidence>
<feature type="domain" description="Peptidase A1" evidence="8">
    <location>
        <begin position="1"/>
        <end position="312"/>
    </location>
</feature>
<accession>G0QTX5</accession>
<sequence length="322" mass="37310">MIFDTGSALIFVNSVKCQDIGCKRGNQYDFKKSKTYKPTEYEYEVQYGSGNLIGDYSKDSFFVEKQEIKNVDFVEITKEEGYIFQDGDFDGIVGLSFPELGEGTLTLSDRMKQQKVIQKNQFSFYMNRNENQNVSFIQFGEADYKDILLDDKVTYHKVANPNYWSIFVQEILVDENNTNICSVNKPCAFIVDSGTSVIAGPTTGINKLIGYMANEDYQCKNLPKVSFKIDDQIYNLYPEDYQFSINDGNIFNCVESFVQIDVEDEQCINLQIYIFHNVKLKKKVGDIWIFGDVFMYKYLTVFDRENERVGFGKLKEIDQKLY</sequence>
<dbReference type="PANTHER" id="PTHR47966:SF51">
    <property type="entry name" value="BETA-SITE APP-CLEAVING ENZYME, ISOFORM A-RELATED"/>
    <property type="match status" value="1"/>
</dbReference>
<dbReference type="RefSeq" id="XP_004034820.1">
    <property type="nucleotide sequence ID" value="XM_004034772.1"/>
</dbReference>
<dbReference type="FunFam" id="2.40.70.10:FF:000115">
    <property type="entry name" value="Lysosomal aspartic protease"/>
    <property type="match status" value="1"/>
</dbReference>
<dbReference type="Gene3D" id="2.40.70.10">
    <property type="entry name" value="Acid Proteases"/>
    <property type="match status" value="2"/>
</dbReference>
<feature type="disulfide bond" evidence="6">
    <location>
        <begin position="17"/>
        <end position="22"/>
    </location>
</feature>
<dbReference type="Proteomes" id="UP000008983">
    <property type="component" value="Unassembled WGS sequence"/>
</dbReference>
<dbReference type="GO" id="GO:0016485">
    <property type="term" value="P:protein processing"/>
    <property type="evidence" value="ECO:0007669"/>
    <property type="project" value="UniProtKB-ARBA"/>
</dbReference>
<organism evidence="9 10">
    <name type="scientific">Ichthyophthirius multifiliis</name>
    <name type="common">White spot disease agent</name>
    <name type="synonym">Ich</name>
    <dbReference type="NCBI Taxonomy" id="5932"/>
    <lineage>
        <taxon>Eukaryota</taxon>
        <taxon>Sar</taxon>
        <taxon>Alveolata</taxon>
        <taxon>Ciliophora</taxon>
        <taxon>Intramacronucleata</taxon>
        <taxon>Oligohymenophorea</taxon>
        <taxon>Hymenostomatida</taxon>
        <taxon>Ophryoglenina</taxon>
        <taxon>Ichthyophthirius</taxon>
    </lineage>
</organism>
<dbReference type="InterPro" id="IPR001461">
    <property type="entry name" value="Aspartic_peptidase_A1"/>
</dbReference>
<evidence type="ECO:0000256" key="5">
    <source>
        <dbReference type="PIRSR" id="PIRSR601461-1"/>
    </source>
</evidence>
<dbReference type="InterPro" id="IPR001969">
    <property type="entry name" value="Aspartic_peptidase_AS"/>
</dbReference>
<keyword evidence="6" id="KW-1015">Disulfide bond</keyword>
<evidence type="ECO:0000313" key="9">
    <source>
        <dbReference type="EMBL" id="EGR31334.1"/>
    </source>
</evidence>
<keyword evidence="4 7" id="KW-0378">Hydrolase</keyword>
<dbReference type="Pfam" id="PF00026">
    <property type="entry name" value="Asp"/>
    <property type="match status" value="1"/>
</dbReference>
<protein>
    <recommendedName>
        <fullName evidence="8">Peptidase A1 domain-containing protein</fullName>
    </recommendedName>
</protein>
<dbReference type="SUPFAM" id="SSF50630">
    <property type="entry name" value="Acid proteases"/>
    <property type="match status" value="1"/>
</dbReference>
<evidence type="ECO:0000259" key="8">
    <source>
        <dbReference type="PROSITE" id="PS51767"/>
    </source>
</evidence>
<evidence type="ECO:0000256" key="4">
    <source>
        <dbReference type="ARBA" id="ARBA00022801"/>
    </source>
</evidence>
<dbReference type="OMA" id="VACHHHH"/>
<keyword evidence="3 7" id="KW-0064">Aspartyl protease</keyword>
<dbReference type="InParanoid" id="G0QTX5"/>
<dbReference type="InterPro" id="IPR021109">
    <property type="entry name" value="Peptidase_aspartic_dom_sf"/>
</dbReference>
<dbReference type="GeneID" id="14907471"/>
<dbReference type="PROSITE" id="PS00141">
    <property type="entry name" value="ASP_PROTEASE"/>
    <property type="match status" value="1"/>
</dbReference>
<evidence type="ECO:0000256" key="3">
    <source>
        <dbReference type="ARBA" id="ARBA00022750"/>
    </source>
</evidence>
<dbReference type="AlphaFoldDB" id="G0QTX5"/>
<evidence type="ECO:0000256" key="7">
    <source>
        <dbReference type="RuleBase" id="RU000454"/>
    </source>
</evidence>
<feature type="disulfide bond" evidence="6">
    <location>
        <begin position="181"/>
        <end position="187"/>
    </location>
</feature>
<dbReference type="GO" id="GO:0004190">
    <property type="term" value="F:aspartic-type endopeptidase activity"/>
    <property type="evidence" value="ECO:0007669"/>
    <property type="project" value="UniProtKB-KW"/>
</dbReference>
<keyword evidence="2 7" id="KW-0645">Protease</keyword>
<dbReference type="eggNOG" id="KOG1339">
    <property type="taxonomic scope" value="Eukaryota"/>
</dbReference>
<name>G0QTX5_ICHMU</name>
<feature type="active site" evidence="5">
    <location>
        <position position="192"/>
    </location>
</feature>
<keyword evidence="10" id="KW-1185">Reference proteome</keyword>
<proteinExistence type="inferred from homology"/>
<evidence type="ECO:0000256" key="2">
    <source>
        <dbReference type="ARBA" id="ARBA00022670"/>
    </source>
</evidence>
<dbReference type="PANTHER" id="PTHR47966">
    <property type="entry name" value="BETA-SITE APP-CLEAVING ENZYME, ISOFORM A-RELATED"/>
    <property type="match status" value="1"/>
</dbReference>
<reference evidence="9 10" key="1">
    <citation type="submission" date="2011-07" db="EMBL/GenBank/DDBJ databases">
        <authorList>
            <person name="Coyne R."/>
            <person name="Brami D."/>
            <person name="Johnson J."/>
            <person name="Hostetler J."/>
            <person name="Hannick L."/>
            <person name="Clark T."/>
            <person name="Cassidy-Hanley D."/>
            <person name="Inman J."/>
        </authorList>
    </citation>
    <scope>NUCLEOTIDE SEQUENCE [LARGE SCALE GENOMIC DNA]</scope>
    <source>
        <strain evidence="9 10">G5</strain>
    </source>
</reference>
<dbReference type="EMBL" id="GL983882">
    <property type="protein sequence ID" value="EGR31334.1"/>
    <property type="molecule type" value="Genomic_DNA"/>
</dbReference>
<gene>
    <name evidence="9" type="ORF">IMG5_112710</name>
</gene>
<comment type="similarity">
    <text evidence="1 7">Belongs to the peptidase A1 family.</text>
</comment>
<feature type="active site" evidence="5">
    <location>
        <position position="4"/>
    </location>
</feature>